<sequence length="74" mass="8403">MISIREIETLKPFLDTHLGIAKWNFDLEDCDNILRIDSINEITERTIKILSDYGFDCQELEGSPVGDTVKSSLS</sequence>
<name>A0ABV0BYT1_9SPHI</name>
<comment type="caution">
    <text evidence="1">The sequence shown here is derived from an EMBL/GenBank/DDBJ whole genome shotgun (WGS) entry which is preliminary data.</text>
</comment>
<gene>
    <name evidence="1" type="ORF">ABE541_18080</name>
</gene>
<dbReference type="RefSeq" id="WP_346581955.1">
    <property type="nucleotide sequence ID" value="NZ_JBDJNQ010000009.1"/>
</dbReference>
<proteinExistence type="predicted"/>
<dbReference type="EMBL" id="JBDJNQ010000009">
    <property type="protein sequence ID" value="MEN5379178.1"/>
    <property type="molecule type" value="Genomic_DNA"/>
</dbReference>
<organism evidence="1 2">
    <name type="scientific">Sphingobacterium kitahiroshimense</name>
    <dbReference type="NCBI Taxonomy" id="470446"/>
    <lineage>
        <taxon>Bacteria</taxon>
        <taxon>Pseudomonadati</taxon>
        <taxon>Bacteroidota</taxon>
        <taxon>Sphingobacteriia</taxon>
        <taxon>Sphingobacteriales</taxon>
        <taxon>Sphingobacteriaceae</taxon>
        <taxon>Sphingobacterium</taxon>
    </lineage>
</organism>
<dbReference type="Proteomes" id="UP001409291">
    <property type="component" value="Unassembled WGS sequence"/>
</dbReference>
<evidence type="ECO:0000313" key="2">
    <source>
        <dbReference type="Proteomes" id="UP001409291"/>
    </source>
</evidence>
<protein>
    <submittedName>
        <fullName evidence="1">Uncharacterized protein</fullName>
    </submittedName>
</protein>
<evidence type="ECO:0000313" key="1">
    <source>
        <dbReference type="EMBL" id="MEN5379178.1"/>
    </source>
</evidence>
<keyword evidence="2" id="KW-1185">Reference proteome</keyword>
<reference evidence="1 2" key="1">
    <citation type="submission" date="2024-04" db="EMBL/GenBank/DDBJ databases">
        <title>WGS of bacteria from Torrens River.</title>
        <authorList>
            <person name="Wyrsch E.R."/>
            <person name="Drigo B."/>
        </authorList>
    </citation>
    <scope>NUCLEOTIDE SEQUENCE [LARGE SCALE GENOMIC DNA]</scope>
    <source>
        <strain evidence="1 2">TWI391</strain>
    </source>
</reference>
<accession>A0ABV0BYT1</accession>